<dbReference type="EMBL" id="CM003108">
    <property type="protein sequence ID" value="KUI73774.1"/>
    <property type="molecule type" value="Genomic_DNA"/>
</dbReference>
<evidence type="ECO:0000313" key="1">
    <source>
        <dbReference type="EMBL" id="KUI73774.1"/>
    </source>
</evidence>
<evidence type="ECO:0000313" key="2">
    <source>
        <dbReference type="Proteomes" id="UP000078559"/>
    </source>
</evidence>
<keyword evidence="2" id="KW-1185">Reference proteome</keyword>
<dbReference type="Proteomes" id="UP000078559">
    <property type="component" value="Chromosome 11"/>
</dbReference>
<reference evidence="1" key="1">
    <citation type="submission" date="2014-12" db="EMBL/GenBank/DDBJ databases">
        <title>Genome Sequence of Valsa Canker Pathogens Uncovers a Specific Adaption of Colonization on Woody Bark.</title>
        <authorList>
            <person name="Yin Z."/>
            <person name="Liu H."/>
            <person name="Gao X."/>
            <person name="Li Z."/>
            <person name="Song N."/>
            <person name="Ke X."/>
            <person name="Dai Q."/>
            <person name="Wu Y."/>
            <person name="Sun Y."/>
            <person name="Xu J.-R."/>
            <person name="Kang Z.K."/>
            <person name="Wang L."/>
            <person name="Huang L."/>
        </authorList>
    </citation>
    <scope>NUCLEOTIDE SEQUENCE [LARGE SCALE GENOMIC DNA]</scope>
    <source>
        <strain evidence="1">03-8</strain>
    </source>
</reference>
<accession>A0A194WBI0</accession>
<dbReference type="AlphaFoldDB" id="A0A194WBI0"/>
<gene>
    <name evidence="1" type="ORF">VM1G_11938</name>
</gene>
<proteinExistence type="predicted"/>
<organism evidence="1 2">
    <name type="scientific">Cytospora mali</name>
    <name type="common">Apple Valsa canker fungus</name>
    <name type="synonym">Valsa mali</name>
    <dbReference type="NCBI Taxonomy" id="578113"/>
    <lineage>
        <taxon>Eukaryota</taxon>
        <taxon>Fungi</taxon>
        <taxon>Dikarya</taxon>
        <taxon>Ascomycota</taxon>
        <taxon>Pezizomycotina</taxon>
        <taxon>Sordariomycetes</taxon>
        <taxon>Sordariomycetidae</taxon>
        <taxon>Diaporthales</taxon>
        <taxon>Cytosporaceae</taxon>
        <taxon>Cytospora</taxon>
    </lineage>
</organism>
<protein>
    <submittedName>
        <fullName evidence="1">Uncharacterized protein</fullName>
    </submittedName>
</protein>
<name>A0A194WBI0_CYTMA</name>
<sequence length="79" mass="8610">MRTSPSSLLRGQLGDDGFQSWCLVPQVFRNSIVGVCRQVEGIEEVETMNQQDFDEQSGAVRELSALTASCLPPLALPSL</sequence>